<evidence type="ECO:0000313" key="3">
    <source>
        <dbReference type="EMBL" id="SVD41388.1"/>
    </source>
</evidence>
<dbReference type="PANTHER" id="PTHR16222">
    <property type="entry name" value="ADP-RIBOSYLGLYCOHYDROLASE"/>
    <property type="match status" value="1"/>
</dbReference>
<dbReference type="SUPFAM" id="SSF101478">
    <property type="entry name" value="ADP-ribosylglycohydrolase"/>
    <property type="match status" value="1"/>
</dbReference>
<evidence type="ECO:0000256" key="1">
    <source>
        <dbReference type="ARBA" id="ARBA00010702"/>
    </source>
</evidence>
<dbReference type="InterPro" id="IPR005502">
    <property type="entry name" value="Ribosyl_crysJ1"/>
</dbReference>
<sequence length="154" mass="16533">MATPEQFTGCLIGKCVGDAVGYPIEGQTPQQCREYIDRCIRLGAFDNWSGQYSDDSQLARELVQSIVTCGTFDPIHYARHVCALFAENRIVGPGMGATAAAKLLALGVPWYQAGTPAPSSGNGAAMRVAPLGLFYCRDHDTLVVAARDQARVTH</sequence>
<organism evidence="3">
    <name type="scientific">marine metagenome</name>
    <dbReference type="NCBI Taxonomy" id="408172"/>
    <lineage>
        <taxon>unclassified sequences</taxon>
        <taxon>metagenomes</taxon>
        <taxon>ecological metagenomes</taxon>
    </lineage>
</organism>
<accession>A0A382V661</accession>
<comment type="similarity">
    <text evidence="1">Belongs to the ADP-ribosylglycohydrolase family.</text>
</comment>
<dbReference type="EMBL" id="UINC01149115">
    <property type="protein sequence ID" value="SVD41388.1"/>
    <property type="molecule type" value="Genomic_DNA"/>
</dbReference>
<dbReference type="AlphaFoldDB" id="A0A382V661"/>
<feature type="non-terminal residue" evidence="3">
    <location>
        <position position="154"/>
    </location>
</feature>
<proteinExistence type="inferred from homology"/>
<dbReference type="Gene3D" id="1.10.4080.10">
    <property type="entry name" value="ADP-ribosylation/Crystallin J1"/>
    <property type="match status" value="1"/>
</dbReference>
<evidence type="ECO:0000256" key="2">
    <source>
        <dbReference type="ARBA" id="ARBA00022801"/>
    </source>
</evidence>
<keyword evidence="2" id="KW-0378">Hydrolase</keyword>
<dbReference type="InterPro" id="IPR050792">
    <property type="entry name" value="ADP-ribosylglycohydrolase"/>
</dbReference>
<reference evidence="3" key="1">
    <citation type="submission" date="2018-05" db="EMBL/GenBank/DDBJ databases">
        <authorList>
            <person name="Lanie J.A."/>
            <person name="Ng W.-L."/>
            <person name="Kazmierczak K.M."/>
            <person name="Andrzejewski T.M."/>
            <person name="Davidsen T.M."/>
            <person name="Wayne K.J."/>
            <person name="Tettelin H."/>
            <person name="Glass J.I."/>
            <person name="Rusch D."/>
            <person name="Podicherti R."/>
            <person name="Tsui H.-C.T."/>
            <person name="Winkler M.E."/>
        </authorList>
    </citation>
    <scope>NUCLEOTIDE SEQUENCE</scope>
</reference>
<dbReference type="GO" id="GO:0016787">
    <property type="term" value="F:hydrolase activity"/>
    <property type="evidence" value="ECO:0007669"/>
    <property type="project" value="UniProtKB-KW"/>
</dbReference>
<evidence type="ECO:0008006" key="4">
    <source>
        <dbReference type="Google" id="ProtNLM"/>
    </source>
</evidence>
<protein>
    <recommendedName>
        <fullName evidence="4">ADP-ribosylglycohydrolase</fullName>
    </recommendedName>
</protein>
<name>A0A382V661_9ZZZZ</name>
<dbReference type="Pfam" id="PF03747">
    <property type="entry name" value="ADP_ribosyl_GH"/>
    <property type="match status" value="1"/>
</dbReference>
<gene>
    <name evidence="3" type="ORF">METZ01_LOCUS394242</name>
</gene>
<dbReference type="PANTHER" id="PTHR16222:SF24">
    <property type="entry name" value="ADP-RIBOSYLHYDROLASE ARH3"/>
    <property type="match status" value="1"/>
</dbReference>
<dbReference type="InterPro" id="IPR036705">
    <property type="entry name" value="Ribosyl_crysJ1_sf"/>
</dbReference>